<evidence type="ECO:0000313" key="2">
    <source>
        <dbReference type="Proteomes" id="UP000015531"/>
    </source>
</evidence>
<protein>
    <submittedName>
        <fullName evidence="1">Uncharacterized protein</fullName>
    </submittedName>
</protein>
<reference evidence="1 2" key="1">
    <citation type="journal article" date="2013" name="Genome Announc.">
        <title>Draft Genome Sequence of Sphingobium lactosutens Strain DS20T, Isolated from a Hexachlorocyclohexane Dumpsite.</title>
        <authorList>
            <person name="Kumar R."/>
            <person name="Dwivedi V."/>
            <person name="Negi V."/>
            <person name="Khurana J.P."/>
            <person name="Lal R."/>
        </authorList>
    </citation>
    <scope>NUCLEOTIDE SEQUENCE [LARGE SCALE GENOMIC DNA]</scope>
    <source>
        <strain evidence="1 2">DS20</strain>
    </source>
</reference>
<comment type="caution">
    <text evidence="1">The sequence shown here is derived from an EMBL/GenBank/DDBJ whole genome shotgun (WGS) entry which is preliminary data.</text>
</comment>
<dbReference type="EMBL" id="ATDP01000089">
    <property type="protein sequence ID" value="EQB14889.1"/>
    <property type="molecule type" value="Genomic_DNA"/>
</dbReference>
<keyword evidence="2" id="KW-1185">Reference proteome</keyword>
<organism evidence="1 2">
    <name type="scientific">Sphingobium lactosutens DS20</name>
    <dbReference type="NCBI Taxonomy" id="1331060"/>
    <lineage>
        <taxon>Bacteria</taxon>
        <taxon>Pseudomonadati</taxon>
        <taxon>Pseudomonadota</taxon>
        <taxon>Alphaproteobacteria</taxon>
        <taxon>Sphingomonadales</taxon>
        <taxon>Sphingomonadaceae</taxon>
        <taxon>Sphingobium</taxon>
    </lineage>
</organism>
<dbReference type="Proteomes" id="UP000015531">
    <property type="component" value="Unassembled WGS sequence"/>
</dbReference>
<dbReference type="AlphaFoldDB" id="T0IZ04"/>
<proteinExistence type="predicted"/>
<name>T0IZ04_9SPHN</name>
<gene>
    <name evidence="1" type="ORF">RLDS_12020</name>
</gene>
<dbReference type="PATRIC" id="fig|1331060.3.peg.2278"/>
<sequence length="68" mass="7417">MPHARPHSARLSTLTIYIAAMGGDLKLVAAFPGRPPVILANHSDLAEGDLPKHLRRRRSNVMGAVAWH</sequence>
<evidence type="ECO:0000313" key="1">
    <source>
        <dbReference type="EMBL" id="EQB14889.1"/>
    </source>
</evidence>
<accession>T0IZ04</accession>